<evidence type="ECO:0000256" key="7">
    <source>
        <dbReference type="ARBA" id="ARBA00022833"/>
    </source>
</evidence>
<comment type="caution">
    <text evidence="16">The sequence shown here is derived from an EMBL/GenBank/DDBJ whole genome shotgun (WGS) entry which is preliminary data.</text>
</comment>
<dbReference type="Pfam" id="PF01363">
    <property type="entry name" value="FYVE"/>
    <property type="match status" value="1"/>
</dbReference>
<evidence type="ECO:0000256" key="1">
    <source>
        <dbReference type="ARBA" id="ARBA00004370"/>
    </source>
</evidence>
<dbReference type="Pfam" id="PF06602">
    <property type="entry name" value="Myotub-related"/>
    <property type="match status" value="1"/>
</dbReference>
<dbReference type="GO" id="GO:0052629">
    <property type="term" value="F:phosphatidylinositol-3,5-bisphosphate 3-phosphatase activity"/>
    <property type="evidence" value="ECO:0007669"/>
    <property type="project" value="UniProtKB-EC"/>
</dbReference>
<evidence type="ECO:0000313" key="16">
    <source>
        <dbReference type="EMBL" id="CAF0855094.1"/>
    </source>
</evidence>
<dbReference type="GO" id="GO:0016020">
    <property type="term" value="C:membrane"/>
    <property type="evidence" value="ECO:0007669"/>
    <property type="project" value="UniProtKB-SubCell"/>
</dbReference>
<gene>
    <name evidence="16" type="ORF">GPM918_LOCUS6284</name>
    <name evidence="17" type="ORF">SRO942_LOCUS6284</name>
</gene>
<dbReference type="Pfam" id="PF21098">
    <property type="entry name" value="PH-GRAM_MTMR6-like"/>
    <property type="match status" value="1"/>
</dbReference>
<dbReference type="Gene3D" id="3.30.40.10">
    <property type="entry name" value="Zinc/RING finger domain, C3HC4 (zinc finger)"/>
    <property type="match status" value="1"/>
</dbReference>
<comment type="subcellular location">
    <subcellularLocation>
        <location evidence="1">Membrane</location>
    </subcellularLocation>
</comment>
<organism evidence="16 18">
    <name type="scientific">Didymodactylos carnosus</name>
    <dbReference type="NCBI Taxonomy" id="1234261"/>
    <lineage>
        <taxon>Eukaryota</taxon>
        <taxon>Metazoa</taxon>
        <taxon>Spiralia</taxon>
        <taxon>Gnathifera</taxon>
        <taxon>Rotifera</taxon>
        <taxon>Eurotatoria</taxon>
        <taxon>Bdelloidea</taxon>
        <taxon>Philodinida</taxon>
        <taxon>Philodinidae</taxon>
        <taxon>Didymodactylos</taxon>
    </lineage>
</organism>
<dbReference type="SUPFAM" id="SSF52799">
    <property type="entry name" value="(Phosphotyrosine protein) phosphatases II"/>
    <property type="match status" value="1"/>
</dbReference>
<dbReference type="EC" id="3.1.3.95" evidence="3"/>
<keyword evidence="8" id="KW-0472">Membrane</keyword>
<evidence type="ECO:0000313" key="17">
    <source>
        <dbReference type="EMBL" id="CAF3642858.1"/>
    </source>
</evidence>
<dbReference type="PROSITE" id="PS00383">
    <property type="entry name" value="TYR_PHOSPHATASE_1"/>
    <property type="match status" value="1"/>
</dbReference>
<feature type="domain" description="FYVE-type" evidence="14">
    <location>
        <begin position="608"/>
        <end position="659"/>
    </location>
</feature>
<dbReference type="PROSITE" id="PS50178">
    <property type="entry name" value="ZF_FYVE"/>
    <property type="match status" value="1"/>
</dbReference>
<evidence type="ECO:0000256" key="2">
    <source>
        <dbReference type="ARBA" id="ARBA00007471"/>
    </source>
</evidence>
<dbReference type="OrthoDB" id="271628at2759"/>
<evidence type="ECO:0000256" key="12">
    <source>
        <dbReference type="PROSITE-ProRule" id="PRU00091"/>
    </source>
</evidence>
<dbReference type="Proteomes" id="UP000663829">
    <property type="component" value="Unassembled WGS sequence"/>
</dbReference>
<evidence type="ECO:0000256" key="6">
    <source>
        <dbReference type="ARBA" id="ARBA00022801"/>
    </source>
</evidence>
<evidence type="ECO:0000256" key="4">
    <source>
        <dbReference type="ARBA" id="ARBA00022723"/>
    </source>
</evidence>
<name>A0A813WHL4_9BILA</name>
<feature type="active site" description="Phosphocysteine intermediate" evidence="10">
    <location>
        <position position="278"/>
    </location>
</feature>
<keyword evidence="18" id="KW-1185">Reference proteome</keyword>
<dbReference type="SMART" id="SM00064">
    <property type="entry name" value="FYVE"/>
    <property type="match status" value="1"/>
</dbReference>
<dbReference type="InterPro" id="IPR016130">
    <property type="entry name" value="Tyr_Pase_AS"/>
</dbReference>
<dbReference type="InterPro" id="IPR048994">
    <property type="entry name" value="PH-GRAM_MTMR6-9"/>
</dbReference>
<dbReference type="CDD" id="cd15738">
    <property type="entry name" value="FYVE_MTMR_unchar"/>
    <property type="match status" value="1"/>
</dbReference>
<dbReference type="InterPro" id="IPR017455">
    <property type="entry name" value="Znf_FYVE-rel"/>
</dbReference>
<feature type="compositionally biased region" description="Polar residues" evidence="13">
    <location>
        <begin position="560"/>
        <end position="576"/>
    </location>
</feature>
<keyword evidence="7" id="KW-0862">Zinc</keyword>
<dbReference type="EMBL" id="CAJOBC010000959">
    <property type="protein sequence ID" value="CAF3642858.1"/>
    <property type="molecule type" value="Genomic_DNA"/>
</dbReference>
<dbReference type="PANTHER" id="PTHR10807">
    <property type="entry name" value="MYOTUBULARIN-RELATED"/>
    <property type="match status" value="1"/>
</dbReference>
<dbReference type="AlphaFoldDB" id="A0A813WHL4"/>
<dbReference type="GO" id="GO:0005737">
    <property type="term" value="C:cytoplasm"/>
    <property type="evidence" value="ECO:0007669"/>
    <property type="project" value="TreeGrafter"/>
</dbReference>
<reference evidence="16" key="1">
    <citation type="submission" date="2021-02" db="EMBL/GenBank/DDBJ databases">
        <authorList>
            <person name="Nowell W R."/>
        </authorList>
    </citation>
    <scope>NUCLEOTIDE SEQUENCE</scope>
</reference>
<dbReference type="GO" id="GO:0008270">
    <property type="term" value="F:zinc ion binding"/>
    <property type="evidence" value="ECO:0007669"/>
    <property type="project" value="UniProtKB-KW"/>
</dbReference>
<dbReference type="SUPFAM" id="SSF50729">
    <property type="entry name" value="PH domain-like"/>
    <property type="match status" value="1"/>
</dbReference>
<evidence type="ECO:0000256" key="9">
    <source>
        <dbReference type="ARBA" id="ARBA00032571"/>
    </source>
</evidence>
<dbReference type="GO" id="GO:0046856">
    <property type="term" value="P:phosphatidylinositol dephosphorylation"/>
    <property type="evidence" value="ECO:0007669"/>
    <property type="project" value="TreeGrafter"/>
</dbReference>
<dbReference type="Gene3D" id="2.30.29.30">
    <property type="entry name" value="Pleckstrin-homology domain (PH domain)/Phosphotyrosine-binding domain (PTB)"/>
    <property type="match status" value="1"/>
</dbReference>
<dbReference type="SUPFAM" id="SSF57903">
    <property type="entry name" value="FYVE/PHD zinc finger"/>
    <property type="match status" value="1"/>
</dbReference>
<accession>A0A813WHL4</accession>
<protein>
    <recommendedName>
        <fullName evidence="3">phosphatidylinositol-3,5-bisphosphate 3-phosphatase</fullName>
        <ecNumber evidence="3">3.1.3.95</ecNumber>
    </recommendedName>
    <alternativeName>
        <fullName evidence="9">Phosphatidylinositol-3,5-bisphosphate 3-phosphatase</fullName>
    </alternativeName>
</protein>
<sequence>MQRTVYLTSTHLIFIDPEGKRETWILHSLISSVEKLPLNPQGCPLRIRTKHFLSAEFTVPRERDGQDLYFTLLQLRPDSYEKLYCFQFQAPSYLEKVWDPFLLSTEYMRMGCPNREWKVEDINSNFDICDTYPPIIYVPASITRCSQPLAGFSARCQEDEQLLQCILKTNTVTASMYIVDTRPRINAVVNRAAGKGYENEDYYSNIQFKFCAIENIHTMRNSLQKLLEVCELKNPTMNQYLNGLEKTDWLKHIQAILDTAVFIARAIEIENRNVLVHCSDGWDRTAQTCSIAGLLLCPYYRSIHGVRMLIEKEWLSFGHKFSDRCGHMANGDVKEQSPVFLQFIECVWQLTQMYPTAFEFNERFLISLHDHASSCQYGTFIGNCEKDRLDLNVKDKTYSFWNFVLQNVNDFKNPVFRPQSAYASEVLLPNLTSQSLRFWLGMYHRFDSALLSKENLTDTLTRIVDHATALSDHARLLEKRIREMRDMINAQNHAEGEDEDEQQKRKVSLVEIDSGLSETEQIPNITDERTIQSVNSDSITSKLSSILRPSDSESGFGGDSPNNLQHSTKSLYNNSIENDSPTLERLSLELNSVALDWKSLKSPVHCSCSLPFDSTQRKYNCWRCGEIYCYRCIQVNHPLPGLYSNRNAPVCKTCAKAMKSSPSFADFTALVKSKSTEFIRMKSSLSIDNNTTANTNSLCSDDKLNDK</sequence>
<dbReference type="InterPro" id="IPR010569">
    <property type="entry name" value="Myotubularin-like_Pase_dom"/>
</dbReference>
<evidence type="ECO:0000259" key="14">
    <source>
        <dbReference type="PROSITE" id="PS50178"/>
    </source>
</evidence>
<evidence type="ECO:0000256" key="13">
    <source>
        <dbReference type="SAM" id="MobiDB-lite"/>
    </source>
</evidence>
<comment type="similarity">
    <text evidence="2">Belongs to the protein-tyrosine phosphatase family. Non-receptor class myotubularin subfamily.</text>
</comment>
<feature type="region of interest" description="Disordered" evidence="13">
    <location>
        <begin position="542"/>
        <end position="576"/>
    </location>
</feature>
<keyword evidence="6" id="KW-0378">Hydrolase</keyword>
<dbReference type="PROSITE" id="PS51339">
    <property type="entry name" value="PPASE_MYOTUBULARIN"/>
    <property type="match status" value="1"/>
</dbReference>
<evidence type="ECO:0000256" key="11">
    <source>
        <dbReference type="PIRSR" id="PIRSR630564-2"/>
    </source>
</evidence>
<feature type="binding site" evidence="11">
    <location>
        <begin position="278"/>
        <end position="284"/>
    </location>
    <ligand>
        <name>substrate</name>
    </ligand>
</feature>
<evidence type="ECO:0000256" key="10">
    <source>
        <dbReference type="PIRSR" id="PIRSR630564-1"/>
    </source>
</evidence>
<dbReference type="InterPro" id="IPR013083">
    <property type="entry name" value="Znf_RING/FYVE/PHD"/>
</dbReference>
<dbReference type="InterPro" id="IPR030564">
    <property type="entry name" value="Myotubularin"/>
</dbReference>
<feature type="binding site" evidence="11">
    <location>
        <begin position="215"/>
        <end position="216"/>
    </location>
    <ligand>
        <name>substrate</name>
    </ligand>
</feature>
<evidence type="ECO:0000256" key="5">
    <source>
        <dbReference type="ARBA" id="ARBA00022771"/>
    </source>
</evidence>
<dbReference type="InterPro" id="IPR011993">
    <property type="entry name" value="PH-like_dom_sf"/>
</dbReference>
<evidence type="ECO:0000256" key="3">
    <source>
        <dbReference type="ARBA" id="ARBA00012903"/>
    </source>
</evidence>
<dbReference type="InterPro" id="IPR000306">
    <property type="entry name" value="Znf_FYVE"/>
</dbReference>
<dbReference type="PANTHER" id="PTHR10807:SF8">
    <property type="entry name" value="PHOSPHATIDYLINOSITOL-3-PHOSPHATE PHOSPHATASE"/>
    <property type="match status" value="1"/>
</dbReference>
<dbReference type="EMBL" id="CAJNOQ010000959">
    <property type="protein sequence ID" value="CAF0855094.1"/>
    <property type="molecule type" value="Genomic_DNA"/>
</dbReference>
<evidence type="ECO:0000313" key="18">
    <source>
        <dbReference type="Proteomes" id="UP000663829"/>
    </source>
</evidence>
<dbReference type="GO" id="GO:0004438">
    <property type="term" value="F:phosphatidylinositol-3-phosphate phosphatase activity"/>
    <property type="evidence" value="ECO:0007669"/>
    <property type="project" value="TreeGrafter"/>
</dbReference>
<dbReference type="Proteomes" id="UP000681722">
    <property type="component" value="Unassembled WGS sequence"/>
</dbReference>
<proteinExistence type="inferred from homology"/>
<feature type="domain" description="Myotubularin phosphatase" evidence="15">
    <location>
        <begin position="97"/>
        <end position="443"/>
    </location>
</feature>
<keyword evidence="5 12" id="KW-0863">Zinc-finger</keyword>
<evidence type="ECO:0000256" key="8">
    <source>
        <dbReference type="ARBA" id="ARBA00023136"/>
    </source>
</evidence>
<dbReference type="InterPro" id="IPR011011">
    <property type="entry name" value="Znf_FYVE_PHD"/>
</dbReference>
<evidence type="ECO:0000259" key="15">
    <source>
        <dbReference type="PROSITE" id="PS51339"/>
    </source>
</evidence>
<dbReference type="InterPro" id="IPR029021">
    <property type="entry name" value="Prot-tyrosine_phosphatase-like"/>
</dbReference>
<keyword evidence="4" id="KW-0479">Metal-binding</keyword>